<proteinExistence type="predicted"/>
<dbReference type="Gene3D" id="3.30.110.170">
    <property type="entry name" value="Protein of unknown function (DUF541), domain 1"/>
    <property type="match status" value="1"/>
</dbReference>
<dbReference type="Proteomes" id="UP000008983">
    <property type="component" value="Unassembled WGS sequence"/>
</dbReference>
<reference evidence="1 2" key="1">
    <citation type="submission" date="2011-07" db="EMBL/GenBank/DDBJ databases">
        <authorList>
            <person name="Coyne R."/>
            <person name="Brami D."/>
            <person name="Johnson J."/>
            <person name="Hostetler J."/>
            <person name="Hannick L."/>
            <person name="Clark T."/>
            <person name="Cassidy-Hanley D."/>
            <person name="Inman J."/>
        </authorList>
    </citation>
    <scope>NUCLEOTIDE SEQUENCE [LARGE SCALE GENOMIC DNA]</scope>
    <source>
        <strain evidence="1 2">G5</strain>
    </source>
</reference>
<dbReference type="OrthoDB" id="293665at2759"/>
<dbReference type="OMA" id="INNIECT"/>
<dbReference type="GeneID" id="14910804"/>
<feature type="non-terminal residue" evidence="1">
    <location>
        <position position="1"/>
    </location>
</feature>
<dbReference type="RefSeq" id="XP_004039914.1">
    <property type="nucleotide sequence ID" value="XM_004039866.1"/>
</dbReference>
<dbReference type="AlphaFoldDB" id="G0QJJ5"/>
<name>G0QJJ5_ICHMU</name>
<evidence type="ECO:0000313" key="2">
    <source>
        <dbReference type="Proteomes" id="UP000008983"/>
    </source>
</evidence>
<dbReference type="GO" id="GO:0006974">
    <property type="term" value="P:DNA damage response"/>
    <property type="evidence" value="ECO:0007669"/>
    <property type="project" value="TreeGrafter"/>
</dbReference>
<feature type="non-terminal residue" evidence="1">
    <location>
        <position position="212"/>
    </location>
</feature>
<evidence type="ECO:0000313" key="1">
    <source>
        <dbReference type="EMBL" id="EGR34610.1"/>
    </source>
</evidence>
<dbReference type="GO" id="GO:0003755">
    <property type="term" value="F:peptidyl-prolyl cis-trans isomerase activity"/>
    <property type="evidence" value="ECO:0007669"/>
    <property type="project" value="UniProtKB-EC"/>
</dbReference>
<organism evidence="1 2">
    <name type="scientific">Ichthyophthirius multifiliis</name>
    <name type="common">White spot disease agent</name>
    <name type="synonym">Ich</name>
    <dbReference type="NCBI Taxonomy" id="5932"/>
    <lineage>
        <taxon>Eukaryota</taxon>
        <taxon>Sar</taxon>
        <taxon>Alveolata</taxon>
        <taxon>Ciliophora</taxon>
        <taxon>Intramacronucleata</taxon>
        <taxon>Oligohymenophorea</taxon>
        <taxon>Hymenostomatida</taxon>
        <taxon>Ophryoglenina</taxon>
        <taxon>Ichthyophthirius</taxon>
    </lineage>
</organism>
<gene>
    <name evidence="1" type="ORF">IMG5_005860</name>
</gene>
<dbReference type="EC" id="5.2.1.8" evidence="1"/>
<dbReference type="PANTHER" id="PTHR34387:SF2">
    <property type="entry name" value="SLR1258 PROTEIN"/>
    <property type="match status" value="1"/>
</dbReference>
<dbReference type="InterPro" id="IPR052022">
    <property type="entry name" value="26kDa_periplasmic_antigen"/>
</dbReference>
<dbReference type="eggNOG" id="ENOG502SGNB">
    <property type="taxonomic scope" value="Eukaryota"/>
</dbReference>
<keyword evidence="2" id="KW-1185">Reference proteome</keyword>
<dbReference type="EMBL" id="GL983069">
    <property type="protein sequence ID" value="EGR34610.1"/>
    <property type="molecule type" value="Genomic_DNA"/>
</dbReference>
<dbReference type="InterPro" id="IPR007497">
    <property type="entry name" value="SIMPL/DUF541"/>
</dbReference>
<dbReference type="PANTHER" id="PTHR34387">
    <property type="entry name" value="SLR1258 PROTEIN"/>
    <property type="match status" value="1"/>
</dbReference>
<protein>
    <submittedName>
        <fullName evidence="1">Periplasmic immunogenic protein, putative</fullName>
        <ecNumber evidence="1">5.2.1.8</ecNumber>
    </submittedName>
</protein>
<dbReference type="Pfam" id="PF04402">
    <property type="entry name" value="SIMPL"/>
    <property type="match status" value="1"/>
</dbReference>
<sequence>TLSDPSTVQGTASTSLKDTQFEIQVSYQNIDKDVKTALQKNKEVVKKVLDIYKKDGELSVSSSGFTIDSSSYIDQMNEETKQNERVFEGYKVKNTILIKSSNSQKAGKVIDDAINNEFNSVDYIKFSPDDEQIQKAREKLLSEAVQDATKKIDLLLKNLKEEVIGVKKVYNINEQIVEPNNDAEDSFTFLSSGGENQTKLNESQKTMTIKVY</sequence>
<dbReference type="InParanoid" id="G0QJJ5"/>
<keyword evidence="1" id="KW-0413">Isomerase</keyword>
<dbReference type="Gene3D" id="3.30.70.2970">
    <property type="entry name" value="Protein of unknown function (DUF541), domain 2"/>
    <property type="match status" value="1"/>
</dbReference>
<accession>G0QJJ5</accession>